<dbReference type="GO" id="GO:0012505">
    <property type="term" value="C:endomembrane system"/>
    <property type="evidence" value="ECO:0007669"/>
    <property type="project" value="TreeGrafter"/>
</dbReference>
<reference evidence="2" key="1">
    <citation type="submission" date="2018-05" db="EMBL/GenBank/DDBJ databases">
        <authorList>
            <person name="Lanie J.A."/>
            <person name="Ng W.-L."/>
            <person name="Kazmierczak K.M."/>
            <person name="Andrzejewski T.M."/>
            <person name="Davidsen T.M."/>
            <person name="Wayne K.J."/>
            <person name="Tettelin H."/>
            <person name="Glass J.I."/>
            <person name="Rusch D."/>
            <person name="Podicherti R."/>
            <person name="Tsui H.-C.T."/>
            <person name="Winkler M.E."/>
        </authorList>
    </citation>
    <scope>NUCLEOTIDE SEQUENCE</scope>
</reference>
<name>A0A381VBA7_9ZZZZ</name>
<evidence type="ECO:0000259" key="1">
    <source>
        <dbReference type="Pfam" id="PF01425"/>
    </source>
</evidence>
<proteinExistence type="predicted"/>
<protein>
    <recommendedName>
        <fullName evidence="1">Amidase domain-containing protein</fullName>
    </recommendedName>
</protein>
<gene>
    <name evidence="2" type="ORF">METZ01_LOCUS90248</name>
</gene>
<sequence>MNELWRRSATELAELIRRGEVSSRAVVEAHLARIGDVNDDVNAVTMTLEESALALADAADAADAIERLRPLHGVPYTIKENIDLVGTPTTQGLPSLADAIPSTNSPIVDRMNSAGAIPIARTNLPELGLRIDTENPLRGRTFNPWDRNLTPGGSSGGEAAAIATGMSPMGLGNDIGGSLRNPAYCCGIASLKPTAGRVPFAIEGEVGGLGAASMEFVSDGPMARTVADLRLGLSIIAGRHAKDPRTVDVPLTGPVPNPLRAGIVTAIPGCELPPATIAAIERSGEILSNQGWEVIPVEPPETELVLDVWGNILLEGMADGLEEMSNVISPELHQQLIEVEKYFNPGSGSLNAMLGERQRLRVIWSKFLTEYTVIVGPTWTNLPFPCNADLAPGTGAELVINTLRFITPGNALGIPGLALPTGIADGLATGIQIYADLWRDDLCLLAGECIEREVDTITPIDPKIR</sequence>
<dbReference type="AlphaFoldDB" id="A0A381VBA7"/>
<dbReference type="InterPro" id="IPR036928">
    <property type="entry name" value="AS_sf"/>
</dbReference>
<dbReference type="SUPFAM" id="SSF75304">
    <property type="entry name" value="Amidase signature (AS) enzymes"/>
    <property type="match status" value="1"/>
</dbReference>
<dbReference type="Pfam" id="PF01425">
    <property type="entry name" value="Amidase"/>
    <property type="match status" value="1"/>
</dbReference>
<evidence type="ECO:0000313" key="2">
    <source>
        <dbReference type="EMBL" id="SVA37394.1"/>
    </source>
</evidence>
<dbReference type="Gene3D" id="3.90.1300.10">
    <property type="entry name" value="Amidase signature (AS) domain"/>
    <property type="match status" value="1"/>
</dbReference>
<dbReference type="PROSITE" id="PS00571">
    <property type="entry name" value="AMIDASES"/>
    <property type="match status" value="1"/>
</dbReference>
<dbReference type="InterPro" id="IPR052739">
    <property type="entry name" value="FAAH2"/>
</dbReference>
<dbReference type="PANTHER" id="PTHR43372">
    <property type="entry name" value="FATTY-ACID AMIDE HYDROLASE"/>
    <property type="match status" value="1"/>
</dbReference>
<feature type="domain" description="Amidase" evidence="1">
    <location>
        <begin position="26"/>
        <end position="444"/>
    </location>
</feature>
<dbReference type="InterPro" id="IPR023631">
    <property type="entry name" value="Amidase_dom"/>
</dbReference>
<dbReference type="EMBL" id="UINC01008301">
    <property type="protein sequence ID" value="SVA37394.1"/>
    <property type="molecule type" value="Genomic_DNA"/>
</dbReference>
<organism evidence="2">
    <name type="scientific">marine metagenome</name>
    <dbReference type="NCBI Taxonomy" id="408172"/>
    <lineage>
        <taxon>unclassified sequences</taxon>
        <taxon>metagenomes</taxon>
        <taxon>ecological metagenomes</taxon>
    </lineage>
</organism>
<accession>A0A381VBA7</accession>
<dbReference type="InterPro" id="IPR020556">
    <property type="entry name" value="Amidase_CS"/>
</dbReference>
<dbReference type="PANTHER" id="PTHR43372:SF4">
    <property type="entry name" value="FATTY-ACID AMIDE HYDROLASE 2"/>
    <property type="match status" value="1"/>
</dbReference>